<dbReference type="GO" id="GO:0044010">
    <property type="term" value="P:single-species biofilm formation"/>
    <property type="evidence" value="ECO:0007669"/>
    <property type="project" value="TreeGrafter"/>
</dbReference>
<dbReference type="InterPro" id="IPR001173">
    <property type="entry name" value="Glyco_trans_2-like"/>
</dbReference>
<accession>A0A564ISF8</accession>
<evidence type="ECO:0000313" key="3">
    <source>
        <dbReference type="Proteomes" id="UP000317374"/>
    </source>
</evidence>
<dbReference type="PANTHER" id="PTHR43685:SF13">
    <property type="entry name" value="O ANTIGEN BIOSYNTHESIS RHAMNOSYLTRANSFERASE RFBN"/>
    <property type="match status" value="1"/>
</dbReference>
<dbReference type="AlphaFoldDB" id="A0A564ISF8"/>
<dbReference type="Pfam" id="PF00535">
    <property type="entry name" value="Glycos_transf_2"/>
    <property type="match status" value="1"/>
</dbReference>
<dbReference type="Proteomes" id="UP000317374">
    <property type="component" value="Unassembled WGS sequence"/>
</dbReference>
<dbReference type="OrthoDB" id="9790005at2"/>
<dbReference type="InterPro" id="IPR029044">
    <property type="entry name" value="Nucleotide-diphossugar_trans"/>
</dbReference>
<proteinExistence type="predicted"/>
<gene>
    <name evidence="2" type="ORF">SB6422_00806</name>
</gene>
<evidence type="ECO:0000259" key="1">
    <source>
        <dbReference type="Pfam" id="PF00535"/>
    </source>
</evidence>
<dbReference type="EMBL" id="CABGGW010000012">
    <property type="protein sequence ID" value="VUS47489.1"/>
    <property type="molecule type" value="Genomic_DNA"/>
</dbReference>
<sequence>MKKNTSSKLRYFIAIPTYNGGDIWRLAAENIKKYAPEGLRVKVIDSESNDNTALIAKDMGFELTLISGNDFNHGGTRNLAIYGETDKYDVVIFLTQDAIPEERFLEDIISVFEDPEIACAYGRQIPHAGANPIASHARIFNYTDKSYIGSTDTIPYMGIKTVFMSNSFSAYRISVFEELGGFPDNTILCEDMHFTARAVLSGFKVAYVSSSVVRHSHNYTPIEEFKRYFDIGVFHTDEPWIRSEIGGTGGEGKRFIISELKYLVKKHPAWIPVAIVNNMMKFLGFKLGQNYKMLSVDLIKKMSMHKRYWKDGE</sequence>
<dbReference type="SUPFAM" id="SSF53448">
    <property type="entry name" value="Nucleotide-diphospho-sugar transferases"/>
    <property type="match status" value="1"/>
</dbReference>
<protein>
    <recommendedName>
        <fullName evidence="1">Glycosyltransferase 2-like domain-containing protein</fullName>
    </recommendedName>
</protein>
<dbReference type="PANTHER" id="PTHR43685">
    <property type="entry name" value="GLYCOSYLTRANSFERASE"/>
    <property type="match status" value="1"/>
</dbReference>
<dbReference type="Gene3D" id="3.90.550.10">
    <property type="entry name" value="Spore Coat Polysaccharide Biosynthesis Protein SpsA, Chain A"/>
    <property type="match status" value="1"/>
</dbReference>
<reference evidence="2 3" key="1">
    <citation type="submission" date="2019-07" db="EMBL/GenBank/DDBJ databases">
        <authorList>
            <person name="Brisse S."/>
            <person name="Rodrigues C."/>
            <person name="Thorpe H."/>
        </authorList>
    </citation>
    <scope>NUCLEOTIDE SEQUENCE [LARGE SCALE GENOMIC DNA]</scope>
    <source>
        <strain evidence="2">SB6422</strain>
    </source>
</reference>
<evidence type="ECO:0000313" key="2">
    <source>
        <dbReference type="EMBL" id="VUS47489.1"/>
    </source>
</evidence>
<organism evidence="2 3">
    <name type="scientific">Klebsiella huaxiensis</name>
    <dbReference type="NCBI Taxonomy" id="2153354"/>
    <lineage>
        <taxon>Bacteria</taxon>
        <taxon>Pseudomonadati</taxon>
        <taxon>Pseudomonadota</taxon>
        <taxon>Gammaproteobacteria</taxon>
        <taxon>Enterobacterales</taxon>
        <taxon>Enterobacteriaceae</taxon>
        <taxon>Klebsiella/Raoultella group</taxon>
        <taxon>Klebsiella</taxon>
    </lineage>
</organism>
<dbReference type="RefSeq" id="WP_142512913.1">
    <property type="nucleotide sequence ID" value="NZ_CABGGW010000012.1"/>
</dbReference>
<feature type="domain" description="Glycosyltransferase 2-like" evidence="1">
    <location>
        <begin position="13"/>
        <end position="180"/>
    </location>
</feature>
<name>A0A564ISF8_9ENTR</name>
<dbReference type="InterPro" id="IPR050834">
    <property type="entry name" value="Glycosyltransf_2"/>
</dbReference>